<evidence type="ECO:0000313" key="2">
    <source>
        <dbReference type="EMBL" id="TRZ21942.1"/>
    </source>
</evidence>
<sequence length="69" mass="7780">MLLRSWGEKMEFDYARDVLPQRPAAVWLDLVSPALVTSSLECQWSVKNRTDGKGQSDQIPLSAEETLKS</sequence>
<comment type="caution">
    <text evidence="2">The sequence shown here is derived from an EMBL/GenBank/DDBJ whole genome shotgun (WGS) entry which is preliminary data.</text>
</comment>
<dbReference type="AlphaFoldDB" id="A0A8K1GNS4"/>
<protein>
    <submittedName>
        <fullName evidence="2">Uncharacterized protein</fullName>
    </submittedName>
</protein>
<dbReference type="EMBL" id="SWJQ01000108">
    <property type="protein sequence ID" value="TRZ21942.1"/>
    <property type="molecule type" value="Genomic_DNA"/>
</dbReference>
<name>A0A8K1GNS4_9PASS</name>
<evidence type="ECO:0000256" key="1">
    <source>
        <dbReference type="SAM" id="MobiDB-lite"/>
    </source>
</evidence>
<accession>A0A8K1GNS4</accession>
<dbReference type="OrthoDB" id="10408162at2759"/>
<evidence type="ECO:0000313" key="3">
    <source>
        <dbReference type="Proteomes" id="UP000796761"/>
    </source>
</evidence>
<reference evidence="2" key="1">
    <citation type="submission" date="2019-04" db="EMBL/GenBank/DDBJ databases">
        <title>Genome assembly of Zosterops borbonicus 15179.</title>
        <authorList>
            <person name="Leroy T."/>
            <person name="Anselmetti Y."/>
            <person name="Tilak M.-K."/>
            <person name="Nabholz B."/>
        </authorList>
    </citation>
    <scope>NUCLEOTIDE SEQUENCE</scope>
    <source>
        <strain evidence="2">HGM_15179</strain>
        <tissue evidence="2">Muscle</tissue>
    </source>
</reference>
<gene>
    <name evidence="2" type="ORF">HGM15179_005231</name>
</gene>
<keyword evidence="3" id="KW-1185">Reference proteome</keyword>
<dbReference type="Proteomes" id="UP000796761">
    <property type="component" value="Unassembled WGS sequence"/>
</dbReference>
<feature type="region of interest" description="Disordered" evidence="1">
    <location>
        <begin position="49"/>
        <end position="69"/>
    </location>
</feature>
<organism evidence="2 3">
    <name type="scientific">Zosterops borbonicus</name>
    <dbReference type="NCBI Taxonomy" id="364589"/>
    <lineage>
        <taxon>Eukaryota</taxon>
        <taxon>Metazoa</taxon>
        <taxon>Chordata</taxon>
        <taxon>Craniata</taxon>
        <taxon>Vertebrata</taxon>
        <taxon>Euteleostomi</taxon>
        <taxon>Archelosauria</taxon>
        <taxon>Archosauria</taxon>
        <taxon>Dinosauria</taxon>
        <taxon>Saurischia</taxon>
        <taxon>Theropoda</taxon>
        <taxon>Coelurosauria</taxon>
        <taxon>Aves</taxon>
        <taxon>Neognathae</taxon>
        <taxon>Neoaves</taxon>
        <taxon>Telluraves</taxon>
        <taxon>Australaves</taxon>
        <taxon>Passeriformes</taxon>
        <taxon>Sylvioidea</taxon>
        <taxon>Zosteropidae</taxon>
        <taxon>Zosterops</taxon>
    </lineage>
</organism>
<proteinExistence type="predicted"/>